<proteinExistence type="predicted"/>
<dbReference type="InterPro" id="IPR051908">
    <property type="entry name" value="Ribosomal_N-acetyltransferase"/>
</dbReference>
<evidence type="ECO:0000313" key="3">
    <source>
        <dbReference type="Proteomes" id="UP000007962"/>
    </source>
</evidence>
<evidence type="ECO:0000313" key="2">
    <source>
        <dbReference type="EMBL" id="ACQ81308.1"/>
    </source>
</evidence>
<gene>
    <name evidence="2" type="ordered locus">Bcav_3064</name>
</gene>
<reference evidence="2 3" key="1">
    <citation type="journal article" date="2009" name="Stand. Genomic Sci.">
        <title>Complete genome sequence of Beutenbergia cavernae type strain (HKI 0122).</title>
        <authorList>
            <person name="Land M."/>
            <person name="Pukall R."/>
            <person name="Abt B."/>
            <person name="Goker M."/>
            <person name="Rohde M."/>
            <person name="Glavina Del Rio T."/>
            <person name="Tice H."/>
            <person name="Copeland A."/>
            <person name="Cheng J.F."/>
            <person name="Lucas S."/>
            <person name="Chen F."/>
            <person name="Nolan M."/>
            <person name="Bruce D."/>
            <person name="Goodwin L."/>
            <person name="Pitluck S."/>
            <person name="Ivanova N."/>
            <person name="Mavromatis K."/>
            <person name="Ovchinnikova G."/>
            <person name="Pati A."/>
            <person name="Chen A."/>
            <person name="Palaniappan K."/>
            <person name="Hauser L."/>
            <person name="Chang Y.J."/>
            <person name="Jefferies C.C."/>
            <person name="Saunders E."/>
            <person name="Brettin T."/>
            <person name="Detter J.C."/>
            <person name="Han C."/>
            <person name="Chain P."/>
            <person name="Bristow J."/>
            <person name="Eisen J.A."/>
            <person name="Markowitz V."/>
            <person name="Hugenholtz P."/>
            <person name="Kyrpides N.C."/>
            <person name="Klenk H.P."/>
            <person name="Lapidus A."/>
        </authorList>
    </citation>
    <scope>NUCLEOTIDE SEQUENCE [LARGE SCALE GENOMIC DNA]</scope>
    <source>
        <strain evidence="3">ATCC BAA-8 / DSM 12333 / NBRC 16432</strain>
    </source>
</reference>
<dbReference type="KEGG" id="bcv:Bcav_3064"/>
<dbReference type="Gene3D" id="3.40.630.30">
    <property type="match status" value="1"/>
</dbReference>
<name>C5BZX8_BEUC1</name>
<dbReference type="Pfam" id="PF13302">
    <property type="entry name" value="Acetyltransf_3"/>
    <property type="match status" value="1"/>
</dbReference>
<dbReference type="Proteomes" id="UP000007962">
    <property type="component" value="Chromosome"/>
</dbReference>
<evidence type="ECO:0000259" key="1">
    <source>
        <dbReference type="PROSITE" id="PS51186"/>
    </source>
</evidence>
<dbReference type="RefSeq" id="WP_015883548.1">
    <property type="nucleotide sequence ID" value="NC_012669.1"/>
</dbReference>
<sequence length="226" mass="24603">MTFPLPPADLVDLWPPTGVRAVSGDLELRFASDDLLVALARLAGEGGVHAPERMPFNVPWTRGTPDEVARSVLTFNWSRRPAMTPDEWSFHFAVLVGGEPVGLQDIGARDFPITRTVGTGSWLGRRVHGRGIGTRMRALVLHLAFDGLGAEIATTAAFADNAPSNAVSRKIGYRENGRVVDAREGSPAEHQNYRLDRTDWESGAGVRLDDVRLHGVEAVRDFLGIS</sequence>
<protein>
    <submittedName>
        <fullName evidence="2">GCN5-related protein N-acetyltransferase</fullName>
    </submittedName>
</protein>
<dbReference type="HOGENOM" id="CLU_106319_1_0_11"/>
<keyword evidence="2" id="KW-0808">Transferase</keyword>
<dbReference type="STRING" id="471853.Bcav_3064"/>
<dbReference type="eggNOG" id="COG1670">
    <property type="taxonomic scope" value="Bacteria"/>
</dbReference>
<organism evidence="2 3">
    <name type="scientific">Beutenbergia cavernae (strain ATCC BAA-8 / DSM 12333 / CCUG 43141 / JCM 11478 / NBRC 16432 / NCIMB 13614 / HKI 0122)</name>
    <dbReference type="NCBI Taxonomy" id="471853"/>
    <lineage>
        <taxon>Bacteria</taxon>
        <taxon>Bacillati</taxon>
        <taxon>Actinomycetota</taxon>
        <taxon>Actinomycetes</taxon>
        <taxon>Micrococcales</taxon>
        <taxon>Beutenbergiaceae</taxon>
        <taxon>Beutenbergia</taxon>
    </lineage>
</organism>
<dbReference type="GO" id="GO:0008999">
    <property type="term" value="F:protein-N-terminal-alanine acetyltransferase activity"/>
    <property type="evidence" value="ECO:0007669"/>
    <property type="project" value="TreeGrafter"/>
</dbReference>
<dbReference type="SUPFAM" id="SSF55729">
    <property type="entry name" value="Acyl-CoA N-acyltransferases (Nat)"/>
    <property type="match status" value="1"/>
</dbReference>
<dbReference type="PANTHER" id="PTHR43441:SF11">
    <property type="entry name" value="RIBOSOMAL-PROTEIN-SERINE ACETYLTRANSFERASE"/>
    <property type="match status" value="1"/>
</dbReference>
<feature type="domain" description="N-acetyltransferase" evidence="1">
    <location>
        <begin position="26"/>
        <end position="198"/>
    </location>
</feature>
<dbReference type="OrthoDB" id="3466127at2"/>
<dbReference type="EMBL" id="CP001618">
    <property type="protein sequence ID" value="ACQ81308.1"/>
    <property type="molecule type" value="Genomic_DNA"/>
</dbReference>
<accession>C5BZX8</accession>
<dbReference type="PROSITE" id="PS51186">
    <property type="entry name" value="GNAT"/>
    <property type="match status" value="1"/>
</dbReference>
<dbReference type="GO" id="GO:1990189">
    <property type="term" value="F:protein N-terminal-serine acetyltransferase activity"/>
    <property type="evidence" value="ECO:0007669"/>
    <property type="project" value="TreeGrafter"/>
</dbReference>
<dbReference type="InterPro" id="IPR000182">
    <property type="entry name" value="GNAT_dom"/>
</dbReference>
<dbReference type="AlphaFoldDB" id="C5BZX8"/>
<keyword evidence="3" id="KW-1185">Reference proteome</keyword>
<dbReference type="GO" id="GO:0005737">
    <property type="term" value="C:cytoplasm"/>
    <property type="evidence" value="ECO:0007669"/>
    <property type="project" value="TreeGrafter"/>
</dbReference>
<dbReference type="InterPro" id="IPR016181">
    <property type="entry name" value="Acyl_CoA_acyltransferase"/>
</dbReference>
<dbReference type="PANTHER" id="PTHR43441">
    <property type="entry name" value="RIBOSOMAL-PROTEIN-SERINE ACETYLTRANSFERASE"/>
    <property type="match status" value="1"/>
</dbReference>